<dbReference type="OrthoDB" id="4774605at2"/>
<organism evidence="1 2">
    <name type="scientific">Geodermatophilus tzadiensis</name>
    <dbReference type="NCBI Taxonomy" id="1137988"/>
    <lineage>
        <taxon>Bacteria</taxon>
        <taxon>Bacillati</taxon>
        <taxon>Actinomycetota</taxon>
        <taxon>Actinomycetes</taxon>
        <taxon>Geodermatophilales</taxon>
        <taxon>Geodermatophilaceae</taxon>
        <taxon>Geodermatophilus</taxon>
    </lineage>
</organism>
<keyword evidence="2" id="KW-1185">Reference proteome</keyword>
<dbReference type="AlphaFoldDB" id="A0A2T0TRS8"/>
<evidence type="ECO:0000313" key="2">
    <source>
        <dbReference type="Proteomes" id="UP000239210"/>
    </source>
</evidence>
<proteinExistence type="predicted"/>
<evidence type="ECO:0000313" key="1">
    <source>
        <dbReference type="EMBL" id="PRY48367.1"/>
    </source>
</evidence>
<sequence length="102" mass="10452">MSRLIDVRPDEDGLPPELVVAVGDVIRVAANGGRIRSGSGVELLGVLSESVVGTDGSVLTPLGAPGAVLLRARSPGRAVVDVITGDPFRAPVTRSVTIRVET</sequence>
<gene>
    <name evidence="1" type="ORF">LY71_1094</name>
</gene>
<name>A0A2T0TRS8_9ACTN</name>
<dbReference type="RefSeq" id="WP_106278002.1">
    <property type="nucleotide sequence ID" value="NZ_PVTG01000009.1"/>
</dbReference>
<dbReference type="EMBL" id="PVTG01000009">
    <property type="protein sequence ID" value="PRY48367.1"/>
    <property type="molecule type" value="Genomic_DNA"/>
</dbReference>
<reference evidence="1 2" key="1">
    <citation type="submission" date="2018-03" db="EMBL/GenBank/DDBJ databases">
        <title>Genomic Encyclopedia of Archaeal and Bacterial Type Strains, Phase II (KMG-II): from individual species to whole genera.</title>
        <authorList>
            <person name="Goeker M."/>
        </authorList>
    </citation>
    <scope>NUCLEOTIDE SEQUENCE [LARGE SCALE GENOMIC DNA]</scope>
    <source>
        <strain evidence="1 2">DSM 45416</strain>
    </source>
</reference>
<dbReference type="Proteomes" id="UP000239210">
    <property type="component" value="Unassembled WGS sequence"/>
</dbReference>
<protein>
    <submittedName>
        <fullName evidence="1">Uncharacterized protein</fullName>
    </submittedName>
</protein>
<comment type="caution">
    <text evidence="1">The sequence shown here is derived from an EMBL/GenBank/DDBJ whole genome shotgun (WGS) entry which is preliminary data.</text>
</comment>
<accession>A0A2T0TRS8</accession>